<reference evidence="1 2" key="1">
    <citation type="submission" date="2022-01" db="EMBL/GenBank/DDBJ databases">
        <title>Whole genome-based taxonomy of the Shewanellaceae.</title>
        <authorList>
            <person name="Martin-Rodriguez A.J."/>
        </authorList>
    </citation>
    <scope>NUCLEOTIDE SEQUENCE [LARGE SCALE GENOMIC DNA]</scope>
    <source>
        <strain evidence="1 2">DSM 21332</strain>
    </source>
</reference>
<name>A0ABT0N6E8_9GAMM</name>
<evidence type="ECO:0000313" key="2">
    <source>
        <dbReference type="Proteomes" id="UP001202831"/>
    </source>
</evidence>
<gene>
    <name evidence="1" type="ORF">L2725_09470</name>
</gene>
<proteinExistence type="predicted"/>
<dbReference type="EMBL" id="JAKIKT010000003">
    <property type="protein sequence ID" value="MCL2914016.1"/>
    <property type="molecule type" value="Genomic_DNA"/>
</dbReference>
<accession>A0ABT0N6E8</accession>
<dbReference type="RefSeq" id="WP_249248742.1">
    <property type="nucleotide sequence ID" value="NZ_JAKIKT010000003.1"/>
</dbReference>
<sequence>MESYLEIKEDVKSIVEETVNMGSKIQGGLGRACDEYWLDSMHVDDRGPCFATKFMASIAILKMYLNNGLEINQELKEIAFYLLAKLSENDKESISDSCIKEILRDSKDIYEFNWYIVHNCLSRNA</sequence>
<keyword evidence="2" id="KW-1185">Reference proteome</keyword>
<organism evidence="1 2">
    <name type="scientific">Shewanella corallii</name>
    <dbReference type="NCBI Taxonomy" id="560080"/>
    <lineage>
        <taxon>Bacteria</taxon>
        <taxon>Pseudomonadati</taxon>
        <taxon>Pseudomonadota</taxon>
        <taxon>Gammaproteobacteria</taxon>
        <taxon>Alteromonadales</taxon>
        <taxon>Shewanellaceae</taxon>
        <taxon>Shewanella</taxon>
    </lineage>
</organism>
<dbReference type="Proteomes" id="UP001202831">
    <property type="component" value="Unassembled WGS sequence"/>
</dbReference>
<comment type="caution">
    <text evidence="1">The sequence shown here is derived from an EMBL/GenBank/DDBJ whole genome shotgun (WGS) entry which is preliminary data.</text>
</comment>
<protein>
    <submittedName>
        <fullName evidence="1">Uncharacterized protein</fullName>
    </submittedName>
</protein>
<evidence type="ECO:0000313" key="1">
    <source>
        <dbReference type="EMBL" id="MCL2914016.1"/>
    </source>
</evidence>